<evidence type="ECO:0000313" key="3">
    <source>
        <dbReference type="EMBL" id="KAL1523414.1"/>
    </source>
</evidence>
<proteinExistence type="predicted"/>
<keyword evidence="4" id="KW-1185">Reference proteome</keyword>
<protein>
    <recommendedName>
        <fullName evidence="2">Protein ENHANCED DISEASE RESISTANCE 2 C-terminal domain-containing protein</fullName>
    </recommendedName>
</protein>
<dbReference type="PANTHER" id="PTHR12136:SF41">
    <property type="entry name" value="PLECKSTRIN HOMOLOGY (PH) AND LIPID-BINDING START DOMAINS-CONTAINING PROTEIN"/>
    <property type="match status" value="1"/>
</dbReference>
<organism evidence="3 4">
    <name type="scientific">Prymnesium parvum</name>
    <name type="common">Toxic golden alga</name>
    <dbReference type="NCBI Taxonomy" id="97485"/>
    <lineage>
        <taxon>Eukaryota</taxon>
        <taxon>Haptista</taxon>
        <taxon>Haptophyta</taxon>
        <taxon>Prymnesiophyceae</taxon>
        <taxon>Prymnesiales</taxon>
        <taxon>Prymnesiaceae</taxon>
        <taxon>Prymnesium</taxon>
    </lineage>
</organism>
<sequence length="369" mass="39842">MPPQPAIPTPPRRPLPPSPAVLHRLRRSYGNSSPPPPPPDGCTSMIEQISIAAQGGGIMLRDSFHPPAPPSLLLTVQGGTTADVSIRLRQLSEASPSPSPVPVRRETEEEPLVRSAVELQELLSEKATHCWSAIAPSSFHVRGANYLRDGVKVAAPLLSQCLAVELFRAKQAVPNVAGRAGSPLASLAQRCDVPLKTIFVVVIIIPTGRWAVHIAMYFGVYASIDTVAPAAATLLDRFLSADDAFRNQRFKVFTKLAKGPLPARLATPQRPALSGRSVPHHYHVAPGYVEVDMDVSRDPTAARALKILKPVSKILVVDVGFILEGREDDELPEMVFGAARLLHLNISDAKVPLLEGEEEVRTSSRRSFG</sequence>
<dbReference type="InterPro" id="IPR045096">
    <property type="entry name" value="EDR2-like"/>
</dbReference>
<feature type="compositionally biased region" description="Pro residues" evidence="1">
    <location>
        <begin position="1"/>
        <end position="19"/>
    </location>
</feature>
<dbReference type="EMBL" id="JBGBPQ010000006">
    <property type="protein sequence ID" value="KAL1523414.1"/>
    <property type="molecule type" value="Genomic_DNA"/>
</dbReference>
<feature type="region of interest" description="Disordered" evidence="1">
    <location>
        <begin position="1"/>
        <end position="41"/>
    </location>
</feature>
<dbReference type="PANTHER" id="PTHR12136">
    <property type="entry name" value="ENHANCED DISEASE RESISTANCE-RELATED"/>
    <property type="match status" value="1"/>
</dbReference>
<comment type="caution">
    <text evidence="3">The sequence shown here is derived from an EMBL/GenBank/DDBJ whole genome shotgun (WGS) entry which is preliminary data.</text>
</comment>
<dbReference type="AlphaFoldDB" id="A0AB34JP03"/>
<evidence type="ECO:0000259" key="2">
    <source>
        <dbReference type="Pfam" id="PF07059"/>
    </source>
</evidence>
<evidence type="ECO:0000256" key="1">
    <source>
        <dbReference type="SAM" id="MobiDB-lite"/>
    </source>
</evidence>
<gene>
    <name evidence="3" type="ORF">AB1Y20_018354</name>
</gene>
<dbReference type="InterPro" id="IPR009769">
    <property type="entry name" value="EDR2_C"/>
</dbReference>
<reference evidence="3 4" key="1">
    <citation type="journal article" date="2024" name="Science">
        <title>Giant polyketide synthase enzymes in the biosynthesis of giant marine polyether toxins.</title>
        <authorList>
            <person name="Fallon T.R."/>
            <person name="Shende V.V."/>
            <person name="Wierzbicki I.H."/>
            <person name="Pendleton A.L."/>
            <person name="Watervoot N.F."/>
            <person name="Auber R.P."/>
            <person name="Gonzalez D.J."/>
            <person name="Wisecaver J.H."/>
            <person name="Moore B.S."/>
        </authorList>
    </citation>
    <scope>NUCLEOTIDE SEQUENCE [LARGE SCALE GENOMIC DNA]</scope>
    <source>
        <strain evidence="3 4">12B1</strain>
    </source>
</reference>
<dbReference type="Pfam" id="PF07059">
    <property type="entry name" value="EDR2_C"/>
    <property type="match status" value="1"/>
</dbReference>
<dbReference type="Proteomes" id="UP001515480">
    <property type="component" value="Unassembled WGS sequence"/>
</dbReference>
<feature type="domain" description="Protein ENHANCED DISEASE RESISTANCE 2 C-terminal" evidence="2">
    <location>
        <begin position="131"/>
        <end position="344"/>
    </location>
</feature>
<accession>A0AB34JP03</accession>
<name>A0AB34JP03_PRYPA</name>
<evidence type="ECO:0000313" key="4">
    <source>
        <dbReference type="Proteomes" id="UP001515480"/>
    </source>
</evidence>